<evidence type="ECO:0000313" key="2">
    <source>
        <dbReference type="EMBL" id="KAJ7751306.1"/>
    </source>
</evidence>
<keyword evidence="3" id="KW-1185">Reference proteome</keyword>
<feature type="compositionally biased region" description="Polar residues" evidence="1">
    <location>
        <begin position="13"/>
        <end position="29"/>
    </location>
</feature>
<evidence type="ECO:0000313" key="3">
    <source>
        <dbReference type="Proteomes" id="UP001215280"/>
    </source>
</evidence>
<accession>A0AAD7IVE5</accession>
<name>A0AAD7IVE5_9AGAR</name>
<gene>
    <name evidence="2" type="ORF">DFH07DRAFT_533084</name>
</gene>
<sequence length="196" mass="19780">MSGIFNVEESSHPSEFQTSAAEAQAHAPTSTIAREVEANANEVANAAQDAAAAAQTKGTALTGQSPLDRLHNDASVKTSQAVDQGKANVNAAKATGASYIEQAKTIATNAASTVTQTAQSYLPPPSGENGQHTTGDMVAGLQNAGSAALATTKEYLAAAQTTAQPHLEKARDVAATYMPGSATTQTAPVSGKDVAV</sequence>
<dbReference type="EMBL" id="JARJLG010000079">
    <property type="protein sequence ID" value="KAJ7751306.1"/>
    <property type="molecule type" value="Genomic_DNA"/>
</dbReference>
<evidence type="ECO:0000256" key="1">
    <source>
        <dbReference type="SAM" id="MobiDB-lite"/>
    </source>
</evidence>
<organism evidence="2 3">
    <name type="scientific">Mycena maculata</name>
    <dbReference type="NCBI Taxonomy" id="230809"/>
    <lineage>
        <taxon>Eukaryota</taxon>
        <taxon>Fungi</taxon>
        <taxon>Dikarya</taxon>
        <taxon>Basidiomycota</taxon>
        <taxon>Agaricomycotina</taxon>
        <taxon>Agaricomycetes</taxon>
        <taxon>Agaricomycetidae</taxon>
        <taxon>Agaricales</taxon>
        <taxon>Marasmiineae</taxon>
        <taxon>Mycenaceae</taxon>
        <taxon>Mycena</taxon>
    </lineage>
</organism>
<comment type="caution">
    <text evidence="2">The sequence shown here is derived from an EMBL/GenBank/DDBJ whole genome shotgun (WGS) entry which is preliminary data.</text>
</comment>
<proteinExistence type="predicted"/>
<feature type="region of interest" description="Disordered" evidence="1">
    <location>
        <begin position="1"/>
        <end position="29"/>
    </location>
</feature>
<protein>
    <submittedName>
        <fullName evidence="2">Uncharacterized protein</fullName>
    </submittedName>
</protein>
<reference evidence="2" key="1">
    <citation type="submission" date="2023-03" db="EMBL/GenBank/DDBJ databases">
        <title>Massive genome expansion in bonnet fungi (Mycena s.s.) driven by repeated elements and novel gene families across ecological guilds.</title>
        <authorList>
            <consortium name="Lawrence Berkeley National Laboratory"/>
            <person name="Harder C.B."/>
            <person name="Miyauchi S."/>
            <person name="Viragh M."/>
            <person name="Kuo A."/>
            <person name="Thoen E."/>
            <person name="Andreopoulos B."/>
            <person name="Lu D."/>
            <person name="Skrede I."/>
            <person name="Drula E."/>
            <person name="Henrissat B."/>
            <person name="Morin E."/>
            <person name="Kohler A."/>
            <person name="Barry K."/>
            <person name="LaButti K."/>
            <person name="Morin E."/>
            <person name="Salamov A."/>
            <person name="Lipzen A."/>
            <person name="Mereny Z."/>
            <person name="Hegedus B."/>
            <person name="Baldrian P."/>
            <person name="Stursova M."/>
            <person name="Weitz H."/>
            <person name="Taylor A."/>
            <person name="Grigoriev I.V."/>
            <person name="Nagy L.G."/>
            <person name="Martin F."/>
            <person name="Kauserud H."/>
        </authorList>
    </citation>
    <scope>NUCLEOTIDE SEQUENCE</scope>
    <source>
        <strain evidence="2">CBHHK188m</strain>
    </source>
</reference>
<dbReference type="AlphaFoldDB" id="A0AAD7IVE5"/>
<dbReference type="Proteomes" id="UP001215280">
    <property type="component" value="Unassembled WGS sequence"/>
</dbReference>